<evidence type="ECO:0000256" key="5">
    <source>
        <dbReference type="SAM" id="MobiDB-lite"/>
    </source>
</evidence>
<keyword evidence="7" id="KW-1185">Reference proteome</keyword>
<reference evidence="7" key="1">
    <citation type="journal article" date="2017" name="bioRxiv">
        <title>Conservation of a gene cluster reveals novel cercosporin biosynthetic mechanisms and extends production to the genus Colletotrichum.</title>
        <authorList>
            <person name="de Jonge R."/>
            <person name="Ebert M.K."/>
            <person name="Huitt-Roehl C.R."/>
            <person name="Pal P."/>
            <person name="Suttle J.C."/>
            <person name="Spanner R.E."/>
            <person name="Neubauer J.D."/>
            <person name="Jurick W.M.II."/>
            <person name="Stott K.A."/>
            <person name="Secor G.A."/>
            <person name="Thomma B.P.H.J."/>
            <person name="Van de Peer Y."/>
            <person name="Townsend C.A."/>
            <person name="Bolton M.D."/>
        </authorList>
    </citation>
    <scope>NUCLEOTIDE SEQUENCE [LARGE SCALE GENOMIC DNA]</scope>
    <source>
        <strain evidence="7">CBS538.71</strain>
    </source>
</reference>
<proteinExistence type="inferred from homology"/>
<evidence type="ECO:0000313" key="7">
    <source>
        <dbReference type="Proteomes" id="UP000237631"/>
    </source>
</evidence>
<keyword evidence="4" id="KW-0408">Iron</keyword>
<dbReference type="GO" id="GO:0020037">
    <property type="term" value="F:heme binding"/>
    <property type="evidence" value="ECO:0007669"/>
    <property type="project" value="InterPro"/>
</dbReference>
<feature type="compositionally biased region" description="Polar residues" evidence="5">
    <location>
        <begin position="463"/>
        <end position="475"/>
    </location>
</feature>
<evidence type="ECO:0000256" key="2">
    <source>
        <dbReference type="ARBA" id="ARBA00010617"/>
    </source>
</evidence>
<dbReference type="GO" id="GO:0005506">
    <property type="term" value="F:iron ion binding"/>
    <property type="evidence" value="ECO:0007669"/>
    <property type="project" value="InterPro"/>
</dbReference>
<evidence type="ECO:0000256" key="3">
    <source>
        <dbReference type="ARBA" id="ARBA00022723"/>
    </source>
</evidence>
<dbReference type="AlphaFoldDB" id="A0A2S6C3D4"/>
<dbReference type="Proteomes" id="UP000237631">
    <property type="component" value="Unassembled WGS sequence"/>
</dbReference>
<accession>A0A2S6C3D4</accession>
<dbReference type="PANTHER" id="PTHR24305:SF232">
    <property type="entry name" value="P450, PUTATIVE (EUROFUNG)-RELATED"/>
    <property type="match status" value="1"/>
</dbReference>
<dbReference type="Gene3D" id="1.10.630.10">
    <property type="entry name" value="Cytochrome P450"/>
    <property type="match status" value="1"/>
</dbReference>
<protein>
    <submittedName>
        <fullName evidence="6">Uncharacterized protein</fullName>
    </submittedName>
</protein>
<name>A0A2S6C3D4_9PEZI</name>
<organism evidence="6 7">
    <name type="scientific">Cercospora berteroae</name>
    <dbReference type="NCBI Taxonomy" id="357750"/>
    <lineage>
        <taxon>Eukaryota</taxon>
        <taxon>Fungi</taxon>
        <taxon>Dikarya</taxon>
        <taxon>Ascomycota</taxon>
        <taxon>Pezizomycotina</taxon>
        <taxon>Dothideomycetes</taxon>
        <taxon>Dothideomycetidae</taxon>
        <taxon>Mycosphaerellales</taxon>
        <taxon>Mycosphaerellaceae</taxon>
        <taxon>Cercospora</taxon>
    </lineage>
</organism>
<dbReference type="OrthoDB" id="3945418at2759"/>
<comment type="similarity">
    <text evidence="2">Belongs to the cytochrome P450 family.</text>
</comment>
<sequence length="785" mass="87213">MHILEHIKNWPFLRRLLSKVPGPFLAKFTRLWKVWHLLRGSYKAKLQQLHALHGPLIQVAPREVSWQFLNTKEDTKRLRDLEKRPSPVTSIVQLDAAHSLRDCLQMERLIRNEHLIDACNALFRCVLKDASQKQTSVDLANLLTRYAFDVMFSVTTGERAGFIDKTPNTKKIYRKLESWKFYSVLYGSYLRYHPLLKALLPIIRCRSQGQDTFDPVLEVLGERRPAEPACTQAHEDGVAGSDEHKLTCMGDLEARTALAIAGADSATSLSLAVLKHVGADEELQQLLLAEMTEAGFTGNASFQELALRKLHMPRTNALIQHHMRLLGLHDMGLSYVSPEGGFKLEEIIVEAGHTVHVTSNDSGFTEVEIGSFQALDLASAPELQRNLPAYNLWTQDHSLADCHYLLVSKLLAVTLQNFSITSVSKGVQVTVADRGNEEGDNILLSDGKSDSEDEKSSDAATYDGNSSSGVSDLQRKATITPSNMDILGENFGPAVTDELFRLFEPNSKSTYGYDVLRVGPVKHSVARFMVHKALDNIYGGRLQHETDVDKIINIAGEKTRMKVNKHGRKKIRYPVIRPWYKDGIEGRRPRPVNQKWGGWATQEHQKSMDAQSEESYLRQQQANLVADASGAKTEPPKHTTFRETYKQTGGSNGTGPRKVLRVETTIHDGNGSITTSSDGVLLGQEVKAKAESAPTIRPEGWVPPHMRARLERERQAAEPAAAAAAELASQTPLPISPEIEPSIQDLDSGTSTLSSDSPRSSSSIDRTDSPLDLMAPEFTFNRPSK</sequence>
<feature type="region of interest" description="Disordered" evidence="5">
    <location>
        <begin position="438"/>
        <end position="475"/>
    </location>
</feature>
<feature type="compositionally biased region" description="Low complexity" evidence="5">
    <location>
        <begin position="717"/>
        <end position="728"/>
    </location>
</feature>
<evidence type="ECO:0000256" key="4">
    <source>
        <dbReference type="ARBA" id="ARBA00023004"/>
    </source>
</evidence>
<comment type="caution">
    <text evidence="6">The sequence shown here is derived from an EMBL/GenBank/DDBJ whole genome shotgun (WGS) entry which is preliminary data.</text>
</comment>
<gene>
    <name evidence="6" type="ORF">CBER1_05126</name>
</gene>
<dbReference type="PANTHER" id="PTHR24305">
    <property type="entry name" value="CYTOCHROME P450"/>
    <property type="match status" value="1"/>
</dbReference>
<dbReference type="InterPro" id="IPR036396">
    <property type="entry name" value="Cyt_P450_sf"/>
</dbReference>
<dbReference type="GO" id="GO:0016705">
    <property type="term" value="F:oxidoreductase activity, acting on paired donors, with incorporation or reduction of molecular oxygen"/>
    <property type="evidence" value="ECO:0007669"/>
    <property type="project" value="InterPro"/>
</dbReference>
<dbReference type="GO" id="GO:0004497">
    <property type="term" value="F:monooxygenase activity"/>
    <property type="evidence" value="ECO:0007669"/>
    <property type="project" value="InterPro"/>
</dbReference>
<comment type="cofactor">
    <cofactor evidence="1">
        <name>heme</name>
        <dbReference type="ChEBI" id="CHEBI:30413"/>
    </cofactor>
</comment>
<dbReference type="SUPFAM" id="SSF48264">
    <property type="entry name" value="Cytochrome P450"/>
    <property type="match status" value="1"/>
</dbReference>
<feature type="region of interest" description="Disordered" evidence="5">
    <location>
        <begin position="712"/>
        <end position="785"/>
    </location>
</feature>
<dbReference type="STRING" id="357750.A0A2S6C3D4"/>
<feature type="compositionally biased region" description="Low complexity" evidence="5">
    <location>
        <begin position="736"/>
        <end position="764"/>
    </location>
</feature>
<dbReference type="EMBL" id="PNEN01000569">
    <property type="protein sequence ID" value="PPJ54245.1"/>
    <property type="molecule type" value="Genomic_DNA"/>
</dbReference>
<feature type="compositionally biased region" description="Basic and acidic residues" evidence="5">
    <location>
        <begin position="447"/>
        <end position="457"/>
    </location>
</feature>
<evidence type="ECO:0000256" key="1">
    <source>
        <dbReference type="ARBA" id="ARBA00001971"/>
    </source>
</evidence>
<evidence type="ECO:0000313" key="6">
    <source>
        <dbReference type="EMBL" id="PPJ54245.1"/>
    </source>
</evidence>
<dbReference type="InterPro" id="IPR050121">
    <property type="entry name" value="Cytochrome_P450_monoxygenase"/>
</dbReference>
<keyword evidence="3" id="KW-0479">Metal-binding</keyword>